<feature type="domain" description="HHO5-like N-terminal" evidence="1">
    <location>
        <begin position="17"/>
        <end position="66"/>
    </location>
</feature>
<protein>
    <recommendedName>
        <fullName evidence="1">HHO5-like N-terminal domain-containing protein</fullName>
    </recommendedName>
</protein>
<proteinExistence type="predicted"/>
<reference evidence="2 3" key="1">
    <citation type="submission" date="2018-10" db="EMBL/GenBank/DDBJ databases">
        <title>A high-quality apple genome assembly.</title>
        <authorList>
            <person name="Hu J."/>
        </authorList>
    </citation>
    <scope>NUCLEOTIDE SEQUENCE [LARGE SCALE GENOMIC DNA]</scope>
    <source>
        <strain evidence="3">cv. HFTH1</strain>
        <tissue evidence="2">Young leaf</tissue>
    </source>
</reference>
<dbReference type="InterPro" id="IPR058673">
    <property type="entry name" value="HHO5-like_N"/>
</dbReference>
<dbReference type="STRING" id="3750.A0A498J781"/>
<accession>A0A498J781</accession>
<evidence type="ECO:0000313" key="2">
    <source>
        <dbReference type="EMBL" id="RXH89712.1"/>
    </source>
</evidence>
<evidence type="ECO:0000259" key="1">
    <source>
        <dbReference type="Pfam" id="PF26575"/>
    </source>
</evidence>
<name>A0A498J781_MALDO</name>
<organism evidence="2 3">
    <name type="scientific">Malus domestica</name>
    <name type="common">Apple</name>
    <name type="synonym">Pyrus malus</name>
    <dbReference type="NCBI Taxonomy" id="3750"/>
    <lineage>
        <taxon>Eukaryota</taxon>
        <taxon>Viridiplantae</taxon>
        <taxon>Streptophyta</taxon>
        <taxon>Embryophyta</taxon>
        <taxon>Tracheophyta</taxon>
        <taxon>Spermatophyta</taxon>
        <taxon>Magnoliopsida</taxon>
        <taxon>eudicotyledons</taxon>
        <taxon>Gunneridae</taxon>
        <taxon>Pentapetalae</taxon>
        <taxon>rosids</taxon>
        <taxon>fabids</taxon>
        <taxon>Rosales</taxon>
        <taxon>Rosaceae</taxon>
        <taxon>Amygdaloideae</taxon>
        <taxon>Maleae</taxon>
        <taxon>Malus</taxon>
    </lineage>
</organism>
<dbReference type="Proteomes" id="UP000290289">
    <property type="component" value="Chromosome 9"/>
</dbReference>
<gene>
    <name evidence="2" type="ORF">DVH24_032069</name>
</gene>
<sequence length="102" mass="11877">MASSNPPELTLGLKLANIEHVSQKLFVLNEHLQKHQEELCKLEAFRTEMPQCVLLLLDAIEVLKNERSKLSDHQSERRSAFKKNTRARLLPSTLSHMAYRYY</sequence>
<evidence type="ECO:0000313" key="3">
    <source>
        <dbReference type="Proteomes" id="UP000290289"/>
    </source>
</evidence>
<dbReference type="Pfam" id="PF26575">
    <property type="entry name" value="HHO5_N"/>
    <property type="match status" value="1"/>
</dbReference>
<dbReference type="AlphaFoldDB" id="A0A498J781"/>
<comment type="caution">
    <text evidence="2">The sequence shown here is derived from an EMBL/GenBank/DDBJ whole genome shotgun (WGS) entry which is preliminary data.</text>
</comment>
<keyword evidence="3" id="KW-1185">Reference proteome</keyword>
<dbReference type="EMBL" id="RDQH01000335">
    <property type="protein sequence ID" value="RXH89712.1"/>
    <property type="molecule type" value="Genomic_DNA"/>
</dbReference>